<evidence type="ECO:0000256" key="2">
    <source>
        <dbReference type="ARBA" id="ARBA00022795"/>
    </source>
</evidence>
<keyword evidence="2" id="KW-1005">Bacterial flagellum biogenesis</keyword>
<dbReference type="AlphaFoldDB" id="A0AAT9LBU0"/>
<accession>A0AAT9LBU0</accession>
<dbReference type="KEGG" id="fcz:IMF26_00410"/>
<evidence type="ECO:0000256" key="1">
    <source>
        <dbReference type="ARBA" id="ARBA00010577"/>
    </source>
</evidence>
<evidence type="ECO:0000313" key="3">
    <source>
        <dbReference type="EMBL" id="QUL98600.1"/>
    </source>
</evidence>
<sequence length="150" mass="16403">MPNTVSSVSETSYRGQEDWSSRISSSLEDQFMKILVTQLRYQDPMEPLKEKDFFAQMAQFSSASQLEKLNQNVLELAAAFKSFEQGRILLEASRLLGQAFTAETEEGIVSGLVEAVALNSGKVVIRSGGREIPLENLKSIGGPEIASQGS</sequence>
<comment type="similarity">
    <text evidence="1">Belongs to the FlgD family.</text>
</comment>
<dbReference type="InterPro" id="IPR005648">
    <property type="entry name" value="FlgD"/>
</dbReference>
<reference evidence="3" key="1">
    <citation type="submission" date="2020-10" db="EMBL/GenBank/DDBJ databases">
        <authorList>
            <person name="Kadnikov V."/>
            <person name="Beletsky A.V."/>
            <person name="Mardanov A.V."/>
            <person name="Karnachuk O.V."/>
            <person name="Ravin N.V."/>
        </authorList>
    </citation>
    <scope>NUCLEOTIDE SEQUENCE</scope>
    <source>
        <strain evidence="3">Bu02</strain>
    </source>
</reference>
<dbReference type="Pfam" id="PF03963">
    <property type="entry name" value="FlgD"/>
    <property type="match status" value="1"/>
</dbReference>
<proteinExistence type="inferred from homology"/>
<dbReference type="GO" id="GO:0044781">
    <property type="term" value="P:bacterial-type flagellum organization"/>
    <property type="evidence" value="ECO:0007669"/>
    <property type="project" value="UniProtKB-KW"/>
</dbReference>
<evidence type="ECO:0008006" key="4">
    <source>
        <dbReference type="Google" id="ProtNLM"/>
    </source>
</evidence>
<dbReference type="EMBL" id="CP062796">
    <property type="protein sequence ID" value="QUL98600.1"/>
    <property type="molecule type" value="Genomic_DNA"/>
</dbReference>
<organism evidence="3">
    <name type="scientific">Candidatus Fermentithermobacillus carboniphilus</name>
    <dbReference type="NCBI Taxonomy" id="3085328"/>
    <lineage>
        <taxon>Bacteria</taxon>
        <taxon>Bacillati</taxon>
        <taxon>Bacillota</taxon>
        <taxon>Candidatus Fermentithermobacillia</taxon>
        <taxon>Candidatus Fermentithermobacillales</taxon>
        <taxon>Candidatus Fermentithermobacillaceae</taxon>
        <taxon>Candidatus Fermentithermobacillus</taxon>
    </lineage>
</organism>
<gene>
    <name evidence="3" type="ORF">IMF26_00410</name>
</gene>
<name>A0AAT9LBU0_9FIRM</name>
<protein>
    <recommendedName>
        <fullName evidence="4">Flagellar hook capping protein</fullName>
    </recommendedName>
</protein>
<reference evidence="3" key="2">
    <citation type="journal article" date="2023" name="Biology">
        <title>Prokaryotic Life Associated with Coal-Fire Gas Vents Revealed by Metagenomics.</title>
        <authorList>
            <person name="Kadnikov V.V."/>
            <person name="Mardanov A.V."/>
            <person name="Beletsky A.V."/>
            <person name="Karnachuk O.V."/>
            <person name="Ravin N.V."/>
        </authorList>
    </citation>
    <scope>NUCLEOTIDE SEQUENCE</scope>
    <source>
        <strain evidence="3">Bu02</strain>
    </source>
</reference>